<dbReference type="RefSeq" id="WP_090415651.1">
    <property type="nucleotide sequence ID" value="NZ_FNOY01000077.1"/>
</dbReference>
<gene>
    <name evidence="3" type="ORF">SAMN05421881_10777</name>
</gene>
<organism evidence="3 4">
    <name type="scientific">Nitrosomonas halophila</name>
    <dbReference type="NCBI Taxonomy" id="44576"/>
    <lineage>
        <taxon>Bacteria</taxon>
        <taxon>Pseudomonadati</taxon>
        <taxon>Pseudomonadota</taxon>
        <taxon>Betaproteobacteria</taxon>
        <taxon>Nitrosomonadales</taxon>
        <taxon>Nitrosomonadaceae</taxon>
        <taxon>Nitrosomonas</taxon>
    </lineage>
</organism>
<dbReference type="Proteomes" id="UP000198640">
    <property type="component" value="Unassembled WGS sequence"/>
</dbReference>
<dbReference type="AlphaFoldDB" id="A0A1H3NPX5"/>
<dbReference type="EMBL" id="FNOY01000077">
    <property type="protein sequence ID" value="SDY90475.1"/>
    <property type="molecule type" value="Genomic_DNA"/>
</dbReference>
<feature type="coiled-coil region" evidence="1">
    <location>
        <begin position="86"/>
        <end position="113"/>
    </location>
</feature>
<keyword evidence="2" id="KW-1133">Transmembrane helix</keyword>
<evidence type="ECO:0008006" key="5">
    <source>
        <dbReference type="Google" id="ProtNLM"/>
    </source>
</evidence>
<name>A0A1H3NPX5_9PROT</name>
<keyword evidence="4" id="KW-1185">Reference proteome</keyword>
<keyword evidence="2" id="KW-0472">Membrane</keyword>
<keyword evidence="1" id="KW-0175">Coiled coil</keyword>
<reference evidence="3 4" key="1">
    <citation type="submission" date="2016-10" db="EMBL/GenBank/DDBJ databases">
        <authorList>
            <person name="de Groot N.N."/>
        </authorList>
    </citation>
    <scope>NUCLEOTIDE SEQUENCE [LARGE SCALE GENOMIC DNA]</scope>
    <source>
        <strain evidence="3 4">Nm1</strain>
    </source>
</reference>
<evidence type="ECO:0000256" key="1">
    <source>
        <dbReference type="SAM" id="Coils"/>
    </source>
</evidence>
<evidence type="ECO:0000313" key="3">
    <source>
        <dbReference type="EMBL" id="SDY90475.1"/>
    </source>
</evidence>
<evidence type="ECO:0000256" key="2">
    <source>
        <dbReference type="SAM" id="Phobius"/>
    </source>
</evidence>
<dbReference type="OrthoDB" id="597750at2"/>
<evidence type="ECO:0000313" key="4">
    <source>
        <dbReference type="Proteomes" id="UP000198640"/>
    </source>
</evidence>
<protein>
    <recommendedName>
        <fullName evidence="5">Arginine N-succinyltransferase</fullName>
    </recommendedName>
</protein>
<proteinExistence type="predicted"/>
<sequence>MHWTHVLLIVLLTIVVTVAGTYWVLTTYIFVSSFKPVTLNDKEEKALQAKLQMLGYDAQSPSRMVDDLGNDEIDESGFLKPERYSEQGARREISFTEREMNALLAKNTDLAQKLAIDLAEDLVSAKLLIPLDADFPVLGGKTLRFNTGIGMAFQNDKPVIILKGVSIMGIPIPNAWLGGLKNIDLVSEFGVDPGFWKSFAEGVEDIQVTEGNIHIKLKE</sequence>
<feature type="transmembrane region" description="Helical" evidence="2">
    <location>
        <begin position="6"/>
        <end position="25"/>
    </location>
</feature>
<keyword evidence="2" id="KW-0812">Transmembrane</keyword>
<accession>A0A1H3NPX5</accession>